<dbReference type="EMBL" id="QSUB01000006">
    <property type="protein sequence ID" value="RGN03458.1"/>
    <property type="molecule type" value="Genomic_DNA"/>
</dbReference>
<name>A0A3E5A4D1_9FIRM</name>
<reference evidence="1 2" key="1">
    <citation type="submission" date="2018-08" db="EMBL/GenBank/DDBJ databases">
        <title>A genome reference for cultivated species of the human gut microbiota.</title>
        <authorList>
            <person name="Zou Y."/>
            <person name="Xue W."/>
            <person name="Luo G."/>
        </authorList>
    </citation>
    <scope>NUCLEOTIDE SEQUENCE [LARGE SCALE GENOMIC DNA]</scope>
    <source>
        <strain evidence="1 2">OM06-11AA</strain>
    </source>
</reference>
<evidence type="ECO:0000313" key="2">
    <source>
        <dbReference type="Proteomes" id="UP000261222"/>
    </source>
</evidence>
<organism evidence="1 2">
    <name type="scientific">Blautia obeum</name>
    <dbReference type="NCBI Taxonomy" id="40520"/>
    <lineage>
        <taxon>Bacteria</taxon>
        <taxon>Bacillati</taxon>
        <taxon>Bacillota</taxon>
        <taxon>Clostridia</taxon>
        <taxon>Lachnospirales</taxon>
        <taxon>Lachnospiraceae</taxon>
        <taxon>Blautia</taxon>
    </lineage>
</organism>
<dbReference type="Proteomes" id="UP000261222">
    <property type="component" value="Unassembled WGS sequence"/>
</dbReference>
<protein>
    <submittedName>
        <fullName evidence="1">Uncharacterized protein</fullName>
    </submittedName>
</protein>
<sequence length="93" mass="11425">MKRELVESYFDWNEIRLEAYLRIDPQLIELEGECEKTMDELKPYIEKYGHEFWTIIDRIISARHAVEAYISREMYIRGFLDYERLVCEIERDV</sequence>
<evidence type="ECO:0000313" key="1">
    <source>
        <dbReference type="EMBL" id="RGN03458.1"/>
    </source>
</evidence>
<dbReference type="AlphaFoldDB" id="A0A3E5A4D1"/>
<accession>A0A3E5A4D1</accession>
<gene>
    <name evidence="1" type="ORF">DXB81_13670</name>
</gene>
<comment type="caution">
    <text evidence="1">The sequence shown here is derived from an EMBL/GenBank/DDBJ whole genome shotgun (WGS) entry which is preliminary data.</text>
</comment>
<proteinExistence type="predicted"/>
<dbReference type="RefSeq" id="WP_117739484.1">
    <property type="nucleotide sequence ID" value="NZ_JBNPKI010000005.1"/>
</dbReference>